<organism>
    <name type="scientific">Serpula lacrymans var. lacrymans (strain S7.9)</name>
    <name type="common">Dry rot fungus</name>
    <dbReference type="NCBI Taxonomy" id="578457"/>
    <lineage>
        <taxon>Eukaryota</taxon>
        <taxon>Fungi</taxon>
        <taxon>Dikarya</taxon>
        <taxon>Basidiomycota</taxon>
        <taxon>Agaricomycotina</taxon>
        <taxon>Agaricomycetes</taxon>
        <taxon>Agaricomycetidae</taxon>
        <taxon>Boletales</taxon>
        <taxon>Coniophorineae</taxon>
        <taxon>Serpulaceae</taxon>
        <taxon>Serpula</taxon>
    </lineage>
</organism>
<feature type="region of interest" description="Disordered" evidence="1">
    <location>
        <begin position="120"/>
        <end position="140"/>
    </location>
</feature>
<dbReference type="EMBL" id="GL945443">
    <property type="protein sequence ID" value="EGO19640.1"/>
    <property type="molecule type" value="Genomic_DNA"/>
</dbReference>
<reference evidence="2" key="1">
    <citation type="submission" date="2011-04" db="EMBL/GenBank/DDBJ databases">
        <title>Evolution of plant cell wall degrading machinery underlies the functional diversity of forest fungi.</title>
        <authorList>
            <consortium name="US DOE Joint Genome Institute (JGI-PGF)"/>
            <person name="Eastwood D.C."/>
            <person name="Floudas D."/>
            <person name="Binder M."/>
            <person name="Majcherczyk A."/>
            <person name="Schneider P."/>
            <person name="Aerts A."/>
            <person name="Asiegbu F.O."/>
            <person name="Baker S.E."/>
            <person name="Barry K."/>
            <person name="Bendiksby M."/>
            <person name="Blumentritt M."/>
            <person name="Coutinho P.M."/>
            <person name="Cullen D."/>
            <person name="Cullen D."/>
            <person name="Gathman A."/>
            <person name="Goodell B."/>
            <person name="Henrissat B."/>
            <person name="Ihrmark K."/>
            <person name="Kauserud H."/>
            <person name="Kohler A."/>
            <person name="LaButti K."/>
            <person name="Lapidus A."/>
            <person name="Lavin J.L."/>
            <person name="Lee Y.-H."/>
            <person name="Lindquist E."/>
            <person name="Lilly W."/>
            <person name="Lucas S."/>
            <person name="Morin E."/>
            <person name="Murat C."/>
            <person name="Oguiza J.A."/>
            <person name="Park J."/>
            <person name="Pisabarro A.G."/>
            <person name="Riley R."/>
            <person name="Rosling A."/>
            <person name="Salamov A."/>
            <person name="Schmidt O."/>
            <person name="Schmutz J."/>
            <person name="Skrede I."/>
            <person name="Stenlid J."/>
            <person name="Wiebenga A."/>
            <person name="Xie X."/>
            <person name="Kues U."/>
            <person name="Hibbett D.S."/>
            <person name="Hoffmeister D."/>
            <person name="Hogberg N."/>
            <person name="Martin F."/>
            <person name="Grigoriev I.V."/>
            <person name="Watkinson S.C."/>
        </authorList>
    </citation>
    <scope>NUCLEOTIDE SEQUENCE</scope>
    <source>
        <strain evidence="2">S7.9</strain>
    </source>
</reference>
<sequence>MFDFRKAVKFSSGVSLSFASLHRKASKYPQDKCSLSSASSSPFAAARPAFLNIRTVRIQGALVLCREPNVHAKAEVEKTFQGFRFVTQKKPGINENFSAHEFAFDNTTITRPSRLKFSPSTRLVSHETNRTKRTSSSLLH</sequence>
<protein>
    <submittedName>
        <fullName evidence="2">Uncharacterized protein</fullName>
    </submittedName>
</protein>
<dbReference type="KEGG" id="sla:SERLADRAFT_443109"/>
<dbReference type="Proteomes" id="UP000008064">
    <property type="component" value="Unassembled WGS sequence"/>
</dbReference>
<dbReference type="RefSeq" id="XP_007323773.1">
    <property type="nucleotide sequence ID" value="XM_007323711.1"/>
</dbReference>
<dbReference type="HOGENOM" id="CLU_1836366_0_0_1"/>
<proteinExistence type="predicted"/>
<evidence type="ECO:0000313" key="2">
    <source>
        <dbReference type="EMBL" id="EGO19640.1"/>
    </source>
</evidence>
<accession>F8PBK2</accession>
<evidence type="ECO:0000256" key="1">
    <source>
        <dbReference type="SAM" id="MobiDB-lite"/>
    </source>
</evidence>
<dbReference type="AlphaFoldDB" id="F8PBK2"/>
<name>F8PBK2_SERL9</name>
<gene>
    <name evidence="2" type="ORF">SERLADRAFT_443109</name>
</gene>
<dbReference type="GeneID" id="18815847"/>